<dbReference type="SUPFAM" id="SSF53756">
    <property type="entry name" value="UDP-Glycosyltransferase/glycogen phosphorylase"/>
    <property type="match status" value="1"/>
</dbReference>
<evidence type="ECO:0000256" key="8">
    <source>
        <dbReference type="ARBA" id="ARBA00023136"/>
    </source>
</evidence>
<comment type="similarity">
    <text evidence="9">Belongs to the glycosyltransferase 9 family.</text>
</comment>
<keyword evidence="3" id="KW-1003">Cell membrane</keyword>
<proteinExistence type="inferred from homology"/>
<organism evidence="14 15">
    <name type="scientific">Sulfurirhabdus autotrophica</name>
    <dbReference type="NCBI Taxonomy" id="1706046"/>
    <lineage>
        <taxon>Bacteria</taxon>
        <taxon>Pseudomonadati</taxon>
        <taxon>Pseudomonadota</taxon>
        <taxon>Betaproteobacteria</taxon>
        <taxon>Nitrosomonadales</taxon>
        <taxon>Sulfuricellaceae</taxon>
        <taxon>Sulfurirhabdus</taxon>
    </lineage>
</organism>
<keyword evidence="6 14" id="KW-0808">Transferase</keyword>
<dbReference type="CDD" id="cd03789">
    <property type="entry name" value="GT9_LPS_heptosyltransferase"/>
    <property type="match status" value="1"/>
</dbReference>
<evidence type="ECO:0000256" key="13">
    <source>
        <dbReference type="ARBA" id="ARBA00049201"/>
    </source>
</evidence>
<dbReference type="EMBL" id="SMCO01000012">
    <property type="protein sequence ID" value="TCV84246.1"/>
    <property type="molecule type" value="Genomic_DNA"/>
</dbReference>
<evidence type="ECO:0000256" key="3">
    <source>
        <dbReference type="ARBA" id="ARBA00022475"/>
    </source>
</evidence>
<keyword evidence="4" id="KW-0997">Cell inner membrane</keyword>
<dbReference type="PANTHER" id="PTHR30160:SF19">
    <property type="entry name" value="LIPOPOLYSACCHARIDE HEPTOSYLTRANSFERASE 1"/>
    <property type="match status" value="1"/>
</dbReference>
<dbReference type="Proteomes" id="UP000295367">
    <property type="component" value="Unassembled WGS sequence"/>
</dbReference>
<keyword evidence="15" id="KW-1185">Reference proteome</keyword>
<dbReference type="InterPro" id="IPR002201">
    <property type="entry name" value="Glyco_trans_9"/>
</dbReference>
<sequence length="308" mass="34223">MGDVINNLPVVTDILSHFPDAQIDWVVEAPFSDIPKMHPGVKTIIPVSIRRWRKNLFKRSTWHEIKDFKQKLQNKQYDIVLDTQGLMKSALITRIAKGTRCGFAWDSAWEPLATLFYNKKFSVDKTRHAVDRYRLLAAQTFGYKPEPHINYGIVAPALTPSWLPENPYAVLLHATSRNEKLWPESAWIELGAYYKNQGIICILPWGNSSEHARSKRLAELIPDAIVPPAMRLEEAAAMLAHARGVVGVDTGLVHLTAALQKPVVAIFCGSDPAVNGLYADSPIRNLGNFGTPPTVAEVISAVEAVNKA</sequence>
<protein>
    <recommendedName>
        <fullName evidence="11">Lipopolysaccharide heptosyltransferase 1</fullName>
        <ecNumber evidence="10">2.4.99.23</ecNumber>
    </recommendedName>
    <alternativeName>
        <fullName evidence="12">ADP-heptose:lipopolysaccharide heptosyltransferase I</fullName>
    </alternativeName>
</protein>
<evidence type="ECO:0000256" key="6">
    <source>
        <dbReference type="ARBA" id="ARBA00022679"/>
    </source>
</evidence>
<dbReference type="GO" id="GO:0005886">
    <property type="term" value="C:plasma membrane"/>
    <property type="evidence" value="ECO:0007669"/>
    <property type="project" value="UniProtKB-SubCell"/>
</dbReference>
<evidence type="ECO:0000256" key="4">
    <source>
        <dbReference type="ARBA" id="ARBA00022519"/>
    </source>
</evidence>
<evidence type="ECO:0000256" key="7">
    <source>
        <dbReference type="ARBA" id="ARBA00022985"/>
    </source>
</evidence>
<evidence type="ECO:0000256" key="11">
    <source>
        <dbReference type="ARBA" id="ARBA00044190"/>
    </source>
</evidence>
<gene>
    <name evidence="14" type="ORF">EDC63_11210</name>
</gene>
<evidence type="ECO:0000313" key="14">
    <source>
        <dbReference type="EMBL" id="TCV84246.1"/>
    </source>
</evidence>
<comment type="catalytic activity">
    <reaction evidence="13">
        <text>an alpha-Kdo-(2-&gt;4)-alpha-Kdo-(2-&gt;6)-lipid A + ADP-L-glycero-beta-D-manno-heptose = an L-alpha-D-Hep-(1-&gt;5)-[alpha-Kdo-(2-&gt;4)]-alpha-Kdo-(2-&gt;6)-lipid A + ADP + H(+)</text>
        <dbReference type="Rhea" id="RHEA:74067"/>
        <dbReference type="ChEBI" id="CHEBI:15378"/>
        <dbReference type="ChEBI" id="CHEBI:61506"/>
        <dbReference type="ChEBI" id="CHEBI:176431"/>
        <dbReference type="ChEBI" id="CHEBI:193068"/>
        <dbReference type="ChEBI" id="CHEBI:456216"/>
        <dbReference type="EC" id="2.4.99.23"/>
    </reaction>
</comment>
<dbReference type="GO" id="GO:0008713">
    <property type="term" value="F:ADP-heptose-lipopolysaccharide heptosyltransferase activity"/>
    <property type="evidence" value="ECO:0007669"/>
    <property type="project" value="TreeGrafter"/>
</dbReference>
<dbReference type="EC" id="2.4.99.23" evidence="10"/>
<evidence type="ECO:0000256" key="10">
    <source>
        <dbReference type="ARBA" id="ARBA00044041"/>
    </source>
</evidence>
<keyword evidence="5" id="KW-0328">Glycosyltransferase</keyword>
<dbReference type="GO" id="GO:0009244">
    <property type="term" value="P:lipopolysaccharide core region biosynthetic process"/>
    <property type="evidence" value="ECO:0007669"/>
    <property type="project" value="InterPro"/>
</dbReference>
<evidence type="ECO:0000256" key="5">
    <source>
        <dbReference type="ARBA" id="ARBA00022676"/>
    </source>
</evidence>
<dbReference type="AlphaFoldDB" id="A0A4R3XY51"/>
<dbReference type="PANTHER" id="PTHR30160">
    <property type="entry name" value="TETRAACYLDISACCHARIDE 4'-KINASE-RELATED"/>
    <property type="match status" value="1"/>
</dbReference>
<keyword evidence="7" id="KW-0448">Lipopolysaccharide biosynthesis</keyword>
<comment type="pathway">
    <text evidence="2">Bacterial outer membrane biogenesis; LPS core biosynthesis.</text>
</comment>
<comment type="subcellular location">
    <subcellularLocation>
        <location evidence="1">Cell inner membrane</location>
        <topology evidence="1">Peripheral membrane protein</topology>
        <orientation evidence="1">Cytoplasmic side</orientation>
    </subcellularLocation>
</comment>
<evidence type="ECO:0000256" key="12">
    <source>
        <dbReference type="ARBA" id="ARBA00044330"/>
    </source>
</evidence>
<evidence type="ECO:0000256" key="1">
    <source>
        <dbReference type="ARBA" id="ARBA00004515"/>
    </source>
</evidence>
<dbReference type="InterPro" id="IPR051199">
    <property type="entry name" value="LPS_LOS_Heptosyltrfase"/>
</dbReference>
<dbReference type="GO" id="GO:0005829">
    <property type="term" value="C:cytosol"/>
    <property type="evidence" value="ECO:0007669"/>
    <property type="project" value="TreeGrafter"/>
</dbReference>
<reference evidence="14 15" key="1">
    <citation type="submission" date="2019-03" db="EMBL/GenBank/DDBJ databases">
        <title>Genomic Encyclopedia of Type Strains, Phase IV (KMG-IV): sequencing the most valuable type-strain genomes for metagenomic binning, comparative biology and taxonomic classification.</title>
        <authorList>
            <person name="Goeker M."/>
        </authorList>
    </citation>
    <scope>NUCLEOTIDE SEQUENCE [LARGE SCALE GENOMIC DNA]</scope>
    <source>
        <strain evidence="14 15">DSM 100309</strain>
    </source>
</reference>
<accession>A0A4R3XY51</accession>
<evidence type="ECO:0000256" key="2">
    <source>
        <dbReference type="ARBA" id="ARBA00004713"/>
    </source>
</evidence>
<dbReference type="Gene3D" id="3.40.50.2000">
    <property type="entry name" value="Glycogen Phosphorylase B"/>
    <property type="match status" value="2"/>
</dbReference>
<comment type="caution">
    <text evidence="14">The sequence shown here is derived from an EMBL/GenBank/DDBJ whole genome shotgun (WGS) entry which is preliminary data.</text>
</comment>
<name>A0A4R3XY51_9PROT</name>
<evidence type="ECO:0000313" key="15">
    <source>
        <dbReference type="Proteomes" id="UP000295367"/>
    </source>
</evidence>
<evidence type="ECO:0000256" key="9">
    <source>
        <dbReference type="ARBA" id="ARBA00043995"/>
    </source>
</evidence>
<dbReference type="InterPro" id="IPR011908">
    <property type="entry name" value="LipoPS_heptosylTferase-I"/>
</dbReference>
<dbReference type="NCBIfam" id="TIGR02193">
    <property type="entry name" value="heptsyl_trn_I"/>
    <property type="match status" value="1"/>
</dbReference>
<keyword evidence="8" id="KW-0472">Membrane</keyword>
<dbReference type="Pfam" id="PF01075">
    <property type="entry name" value="Glyco_transf_9"/>
    <property type="match status" value="1"/>
</dbReference>